<feature type="compositionally biased region" description="Basic and acidic residues" evidence="1">
    <location>
        <begin position="306"/>
        <end position="333"/>
    </location>
</feature>
<accession>A0AAV2GD84</accession>
<feature type="compositionally biased region" description="Low complexity" evidence="1">
    <location>
        <begin position="20"/>
        <end position="38"/>
    </location>
</feature>
<dbReference type="PANTHER" id="PTHR31780:SF10">
    <property type="entry name" value="LD36051P"/>
    <property type="match status" value="1"/>
</dbReference>
<feature type="region of interest" description="Disordered" evidence="1">
    <location>
        <begin position="1647"/>
        <end position="1693"/>
    </location>
</feature>
<dbReference type="CDD" id="cd22249">
    <property type="entry name" value="UDM1_RNF168_RNF169-like"/>
    <property type="match status" value="2"/>
</dbReference>
<feature type="compositionally biased region" description="Polar residues" evidence="1">
    <location>
        <begin position="1976"/>
        <end position="1985"/>
    </location>
</feature>
<feature type="region of interest" description="Disordered" evidence="1">
    <location>
        <begin position="1814"/>
        <end position="1848"/>
    </location>
</feature>
<feature type="compositionally biased region" description="Basic and acidic residues" evidence="1">
    <location>
        <begin position="468"/>
        <end position="488"/>
    </location>
</feature>
<feature type="compositionally biased region" description="Low complexity" evidence="1">
    <location>
        <begin position="2062"/>
        <end position="2074"/>
    </location>
</feature>
<organism evidence="2 3">
    <name type="scientific">Linum trigynum</name>
    <dbReference type="NCBI Taxonomy" id="586398"/>
    <lineage>
        <taxon>Eukaryota</taxon>
        <taxon>Viridiplantae</taxon>
        <taxon>Streptophyta</taxon>
        <taxon>Embryophyta</taxon>
        <taxon>Tracheophyta</taxon>
        <taxon>Spermatophyta</taxon>
        <taxon>Magnoliopsida</taxon>
        <taxon>eudicotyledons</taxon>
        <taxon>Gunneridae</taxon>
        <taxon>Pentapetalae</taxon>
        <taxon>rosids</taxon>
        <taxon>fabids</taxon>
        <taxon>Malpighiales</taxon>
        <taxon>Linaceae</taxon>
        <taxon>Linum</taxon>
    </lineage>
</organism>
<feature type="compositionally biased region" description="Low complexity" evidence="1">
    <location>
        <begin position="2419"/>
        <end position="2430"/>
    </location>
</feature>
<feature type="region of interest" description="Disordered" evidence="1">
    <location>
        <begin position="2238"/>
        <end position="2430"/>
    </location>
</feature>
<feature type="compositionally biased region" description="Low complexity" evidence="1">
    <location>
        <begin position="2267"/>
        <end position="2287"/>
    </location>
</feature>
<feature type="compositionally biased region" description="Basic and acidic residues" evidence="1">
    <location>
        <begin position="768"/>
        <end position="780"/>
    </location>
</feature>
<dbReference type="Proteomes" id="UP001497516">
    <property type="component" value="Chromosome 8"/>
</dbReference>
<feature type="region of interest" description="Disordered" evidence="1">
    <location>
        <begin position="1567"/>
        <end position="1605"/>
    </location>
</feature>
<feature type="compositionally biased region" description="Basic and acidic residues" evidence="1">
    <location>
        <begin position="1647"/>
        <end position="1663"/>
    </location>
</feature>
<dbReference type="EMBL" id="OZ034821">
    <property type="protein sequence ID" value="CAL1408678.1"/>
    <property type="molecule type" value="Genomic_DNA"/>
</dbReference>
<feature type="compositionally biased region" description="Basic and acidic residues" evidence="1">
    <location>
        <begin position="991"/>
        <end position="1003"/>
    </location>
</feature>
<evidence type="ECO:0000313" key="3">
    <source>
        <dbReference type="Proteomes" id="UP001497516"/>
    </source>
</evidence>
<feature type="region of interest" description="Disordered" evidence="1">
    <location>
        <begin position="2050"/>
        <end position="2078"/>
    </location>
</feature>
<feature type="compositionally biased region" description="Low complexity" evidence="1">
    <location>
        <begin position="104"/>
        <end position="113"/>
    </location>
</feature>
<dbReference type="InterPro" id="IPR051195">
    <property type="entry name" value="Fungal_stress_NST1"/>
</dbReference>
<feature type="region of interest" description="Disordered" evidence="1">
    <location>
        <begin position="20"/>
        <end position="137"/>
    </location>
</feature>
<feature type="compositionally biased region" description="Basic and acidic residues" evidence="1">
    <location>
        <begin position="379"/>
        <end position="388"/>
    </location>
</feature>
<feature type="region of interest" description="Disordered" evidence="1">
    <location>
        <begin position="684"/>
        <end position="726"/>
    </location>
</feature>
<feature type="compositionally biased region" description="Basic and acidic residues" evidence="1">
    <location>
        <begin position="951"/>
        <end position="961"/>
    </location>
</feature>
<name>A0AAV2GD84_9ROSI</name>
<feature type="compositionally biased region" description="Polar residues" evidence="1">
    <location>
        <begin position="236"/>
        <end position="254"/>
    </location>
</feature>
<keyword evidence="3" id="KW-1185">Reference proteome</keyword>
<feature type="compositionally biased region" description="Basic and acidic residues" evidence="1">
    <location>
        <begin position="791"/>
        <end position="814"/>
    </location>
</feature>
<feature type="region of interest" description="Disordered" evidence="1">
    <location>
        <begin position="768"/>
        <end position="855"/>
    </location>
</feature>
<evidence type="ECO:0000256" key="1">
    <source>
        <dbReference type="SAM" id="MobiDB-lite"/>
    </source>
</evidence>
<feature type="compositionally biased region" description="Polar residues" evidence="1">
    <location>
        <begin position="2390"/>
        <end position="2399"/>
    </location>
</feature>
<feature type="compositionally biased region" description="Polar residues" evidence="1">
    <location>
        <begin position="409"/>
        <end position="423"/>
    </location>
</feature>
<reference evidence="2 3" key="1">
    <citation type="submission" date="2024-04" db="EMBL/GenBank/DDBJ databases">
        <authorList>
            <person name="Fracassetti M."/>
        </authorList>
    </citation>
    <scope>NUCLEOTIDE SEQUENCE [LARGE SCALE GENOMIC DNA]</scope>
</reference>
<feature type="compositionally biased region" description="Polar residues" evidence="1">
    <location>
        <begin position="1829"/>
        <end position="1842"/>
    </location>
</feature>
<feature type="compositionally biased region" description="Basic and acidic residues" evidence="1">
    <location>
        <begin position="348"/>
        <end position="359"/>
    </location>
</feature>
<feature type="compositionally biased region" description="Polar residues" evidence="1">
    <location>
        <begin position="2238"/>
        <end position="2256"/>
    </location>
</feature>
<feature type="region of interest" description="Disordered" evidence="1">
    <location>
        <begin position="1218"/>
        <end position="1238"/>
    </location>
</feature>
<gene>
    <name evidence="2" type="ORF">LTRI10_LOCUS48253</name>
</gene>
<feature type="compositionally biased region" description="Polar residues" evidence="1">
    <location>
        <begin position="1446"/>
        <end position="1459"/>
    </location>
</feature>
<feature type="region of interest" description="Disordered" evidence="1">
    <location>
        <begin position="914"/>
        <end position="975"/>
    </location>
</feature>
<feature type="region of interest" description="Disordered" evidence="1">
    <location>
        <begin position="989"/>
        <end position="1035"/>
    </location>
</feature>
<feature type="compositionally biased region" description="Low complexity" evidence="1">
    <location>
        <begin position="2361"/>
        <end position="2379"/>
    </location>
</feature>
<feature type="compositionally biased region" description="Polar residues" evidence="1">
    <location>
        <begin position="1169"/>
        <end position="1196"/>
    </location>
</feature>
<dbReference type="PANTHER" id="PTHR31780">
    <property type="entry name" value="STRESS RESPONSE PROTEIN NST1-RELATED"/>
    <property type="match status" value="1"/>
</dbReference>
<feature type="region of interest" description="Disordered" evidence="1">
    <location>
        <begin position="207"/>
        <end position="513"/>
    </location>
</feature>
<sequence length="2430" mass="263162">MANPGVGTSKFVSVNLNKSYGQQQYHHGNQYHSSSSYGANRARHGGGGGGGMVVLSRPRSSQKAAAPKLSVPPPLNLPSLRKEHEKFDSAGVVGGHAGTGSGNGPRPSSSGIGWTKPAASQPEKEGTGAGVGDSSADNNVVQNFIIDRGSSEAVNGLSKARVYTPPSARPMVSAASAPSQGYSVAEKVSVLKGEDFPSLQAALPINTGLEKKHKDGFSQKQKQMQGEATGDGEVDSSVTSGRVNMRPQFQSRSKVGSGLGETDGPNRGFSGSVVSGKDQKQEDYFPGPLPLVRLNPRSDWADDERDTGHVLTERGRDHGFPKGEVYWDRDFDFPRPSVLPQKAAHNNNFDRRIPHDNETGKILSSEVTKVDVPSSDLRSSSREGREGNSWRSSSSLSKDGYAGFERGNNKNTNFGGKISTPNRDTTRDNKHVSSHSYADIGRKDVGYGQGARVPWSNSSDSAGSRGPEWMHRDRPVNEQHNRYRDDSHCNSSTQKSSFSSGAKGPSVNDPILNFGREKRSFAKSEKPYLEDPFMKDYGVGFDGRDPLSGALVGLVKKRKDVVKQTDFHDPVRESFEAELERVQKMQEQERQRIIEEQERAMELARREEEERIQIAREQEEQQKRLEEEAREAAWRVENERVEAVRRAEEQRIAREEEKRRFLLEEERRAQAAKQKLLELEERMARRNAEGAKGGNGNSSGVVDQNTTEMGDETCASKLGDMGDWEEGERMVDRITTSASSDMPGMNRPFDFGSRPYFSRESSSVFMDRGKPVNQWKRDPFDSGDTSAFVPQDHENHHSPRRDISGGRGFPKREFYGGPGLVPSRAYPRGGILDPPTDDFGQFKGPRWNTSGEGDPYSRNLDIEPDFSENFVERFGDASWGYGRPRGNFYPPYHERVYQNPESDGLYPFARPRYSTRQPRVLPPPSISSMQRSDYRGVNERSGTSSFVGSERQYRQGARDEVTVQPRYGNSYTDNLSGAEAFDTLQDTQENEVAKLDRSTERCESQSSLSVSSPPDSPVQLSHDELDDSLGSPVSTGKAKDVALLRHMNESGALPTDVEKDNAIGGMAIMSTGDDEEWAMDNNDQLQEQEEYDEEDGYGEEDEVHEVEEDNINFTQEFEGLHMEEKDSIDMVENLVLGFNEGVEVKLPDDELERSSGNNESRFLLPQVPVESTNGQDSFDGTSCGGQSTQPVDSTHTNADCSSRIFQETEKGLQDLTIQPTNSPESAAPELVNQLDPSGSAGLSTLSQVLYSAAQTSTSSVPPVSTQPEVPVKLQFGLFSGPSLIPSPIPAIQIGSIQMPLHLHPPVGPSLSHMHPSQAPLFQFGQLRYTSPMSQGILPLAPQSLPFIQPTVPANFPLNQNMVGSLPLQPGQDVSAQSFVKSEAMPISIDNKPGILPRQSNLSQGILSKDNGNSVGNVQQSCGGPSRSIDIFPRPEPSLQLEDSFVKNESQYRTVPSQSVSKEKDQPSMSRGAGVGTSSGRGKRYIFQMKNSGPRSFQTPEASRMDASVGFQRRPRRQRTEFRVRENFDKRQSLGVVSMQDDRSNIIGRGGGARGGSRRVFVSNRQPKQSFDSEGFTSRPVSTREVDSGNRVGKAASGKEPLRKSQNIVHSGEDVDSSLQNGVVRVFEQPGIEAPSDDDDFIEVRSKRQMLNDRREQREKEIKAKSRVSKMQRKDRSTSRNNFGPASSSKVSVAGETSNIIRSGALKQGNALANVEISAGFITPVMSQQLPPIGTPSLKNDAPADVKAQTIKSAQVSNVPVVADNGKNLASGIMFDGNGKVLDNGQASLGSWGNPRLHNQQVMTLTQTQFDEAMKPGQFDSAPSVGDPSSAPNEPSLAPSSILSKEKPFPSSSAASPINSLLAGEKIQFGAVTSPTVLPPSSRGILPPVPSLSDIQLSHNLSSGENNCSLFFEKEKHSSSETCARLDECEAEAEAAASAVAVAAISNDETVGSGLGPGPVSATDSKGYGGVDLNGVPSDQPSTSQSRAEDSLSVALPADLSVENPPISLWPTLPSPHNASSSQLLSHVPGGPHHFPFYEMNHPMLGGPIFAFGPHDESASPHSQQSQKSNNVSVSGPVGTWQHHSGVDSFYGPHPGFTGPFMTPPPGSIPGVQGASHMVVYNHFAPVGQFGQVGLSFMGTTYIPSGKQPDWKHNPVSSPMGVGEAVDMNNINAAVSAQRNPSNNMPPTIQHLAPGAPLLPMGSPLALFDVSPFQSSPDMSGQARWSHIPVSSTLQSATVSMPLQQSQTEGVLPSQFSHGPAVDQSLASNRFSESRQQQQSSSNNARNSTDSATITRLREELGTSAGNSSTQATVPKSSSDSGKKDGVQNGSCNNTTTSVGPNLKPQQPHQRNTSYGGGGSSGYNSYQRGGGVSQKSSSGGEWSHHRRTGYQGRNNQSLGTEKNYPPSKMKQIYVAKQPATRTTGTSSNGSS</sequence>
<feature type="compositionally biased region" description="Polar residues" evidence="1">
    <location>
        <begin position="1488"/>
        <end position="1500"/>
    </location>
</feature>
<feature type="compositionally biased region" description="Polar residues" evidence="1">
    <location>
        <begin position="489"/>
        <end position="500"/>
    </location>
</feature>
<feature type="compositionally biased region" description="Polar residues" evidence="1">
    <location>
        <begin position="1678"/>
        <end position="1693"/>
    </location>
</feature>
<feature type="region of interest" description="Disordered" evidence="1">
    <location>
        <begin position="1147"/>
        <end position="1196"/>
    </location>
</feature>
<feature type="compositionally biased region" description="Polar residues" evidence="1">
    <location>
        <begin position="1567"/>
        <end position="1580"/>
    </location>
</feature>
<feature type="compositionally biased region" description="Gly residues" evidence="1">
    <location>
        <begin position="92"/>
        <end position="103"/>
    </location>
</feature>
<feature type="compositionally biased region" description="Polar residues" evidence="1">
    <location>
        <begin position="2327"/>
        <end position="2352"/>
    </location>
</feature>
<evidence type="ECO:0000313" key="2">
    <source>
        <dbReference type="EMBL" id="CAL1408678.1"/>
    </source>
</evidence>
<feature type="compositionally biased region" description="Low complexity" evidence="1">
    <location>
        <begin position="1004"/>
        <end position="1020"/>
    </location>
</feature>
<proteinExistence type="predicted"/>
<feature type="region of interest" description="Disordered" evidence="1">
    <location>
        <begin position="1948"/>
        <end position="1990"/>
    </location>
</feature>
<protein>
    <submittedName>
        <fullName evidence="2">Uncharacterized protein</fullName>
    </submittedName>
</protein>
<feature type="compositionally biased region" description="Polar residues" evidence="1">
    <location>
        <begin position="698"/>
        <end position="708"/>
    </location>
</feature>
<feature type="region of interest" description="Disordered" evidence="1">
    <location>
        <begin position="1444"/>
        <end position="1516"/>
    </location>
</feature>
<feature type="compositionally biased region" description="Polar residues" evidence="1">
    <location>
        <begin position="2303"/>
        <end position="2314"/>
    </location>
</feature>